<evidence type="ECO:0000313" key="5">
    <source>
        <dbReference type="Proteomes" id="UP000244810"/>
    </source>
</evidence>
<evidence type="ECO:0000259" key="3">
    <source>
        <dbReference type="PROSITE" id="PS51186"/>
    </source>
</evidence>
<dbReference type="RefSeq" id="WP_107750642.1">
    <property type="nucleotide sequence ID" value="NZ_QBKF01000002.1"/>
</dbReference>
<dbReference type="Pfam" id="PF00583">
    <property type="entry name" value="Acetyltransf_1"/>
    <property type="match status" value="1"/>
</dbReference>
<evidence type="ECO:0000313" key="4">
    <source>
        <dbReference type="EMBL" id="PVE48471.1"/>
    </source>
</evidence>
<keyword evidence="1 4" id="KW-0808">Transferase</keyword>
<dbReference type="PANTHER" id="PTHR43877">
    <property type="entry name" value="AMINOALKYLPHOSPHONATE N-ACETYLTRANSFERASE-RELATED-RELATED"/>
    <property type="match status" value="1"/>
</dbReference>
<accession>A0A2T7UV61</accession>
<dbReference type="Proteomes" id="UP000244810">
    <property type="component" value="Unassembled WGS sequence"/>
</dbReference>
<dbReference type="InterPro" id="IPR000182">
    <property type="entry name" value="GNAT_dom"/>
</dbReference>
<keyword evidence="2" id="KW-0012">Acyltransferase</keyword>
<dbReference type="AlphaFoldDB" id="A0A2T7UV61"/>
<evidence type="ECO:0000256" key="2">
    <source>
        <dbReference type="ARBA" id="ARBA00023315"/>
    </source>
</evidence>
<organism evidence="4 5">
    <name type="scientific">Pararhodobacter aggregans</name>
    <dbReference type="NCBI Taxonomy" id="404875"/>
    <lineage>
        <taxon>Bacteria</taxon>
        <taxon>Pseudomonadati</taxon>
        <taxon>Pseudomonadota</taxon>
        <taxon>Alphaproteobacteria</taxon>
        <taxon>Rhodobacterales</taxon>
        <taxon>Paracoccaceae</taxon>
        <taxon>Pararhodobacter</taxon>
    </lineage>
</organism>
<dbReference type="GO" id="GO:0016747">
    <property type="term" value="F:acyltransferase activity, transferring groups other than amino-acyl groups"/>
    <property type="evidence" value="ECO:0007669"/>
    <property type="project" value="InterPro"/>
</dbReference>
<dbReference type="Gene3D" id="3.40.630.30">
    <property type="match status" value="1"/>
</dbReference>
<dbReference type="PANTHER" id="PTHR43877:SF2">
    <property type="entry name" value="AMINOALKYLPHOSPHONATE N-ACETYLTRANSFERASE-RELATED"/>
    <property type="match status" value="1"/>
</dbReference>
<dbReference type="InterPro" id="IPR050832">
    <property type="entry name" value="Bact_Acetyltransf"/>
</dbReference>
<comment type="caution">
    <text evidence="4">The sequence shown here is derived from an EMBL/GenBank/DDBJ whole genome shotgun (WGS) entry which is preliminary data.</text>
</comment>
<sequence>MVEPATLRALTAEDAAALARLMSAYRTAMPDGSGLPVTRDEARALIARAGEDAGLLLLGAEWDGGVCAFALAFDLPEIIAGGRAGQLDDLFVAPGARGKGLARALIAELAGIGGARGWSHLRWLVPRDNLRAKRLYEAIAEPAPWDSFRLALRDQPAASSG</sequence>
<proteinExistence type="predicted"/>
<dbReference type="SUPFAM" id="SSF55729">
    <property type="entry name" value="Acyl-CoA N-acyltransferases (Nat)"/>
    <property type="match status" value="1"/>
</dbReference>
<reference evidence="4 5" key="1">
    <citation type="journal article" date="2011" name="Syst. Appl. Microbiol.">
        <title>Defluviimonas denitrificans gen. nov., sp. nov., and Pararhodobacter aggregans gen. nov., sp. nov., non-phototrophic Rhodobacteraceae from the biofilter of a marine aquaculture.</title>
        <authorList>
            <person name="Foesel B.U."/>
            <person name="Drake H.L."/>
            <person name="Schramm A."/>
        </authorList>
    </citation>
    <scope>NUCLEOTIDE SEQUENCE [LARGE SCALE GENOMIC DNA]</scope>
    <source>
        <strain evidence="4 5">D1-19</strain>
    </source>
</reference>
<name>A0A2T7UV61_9RHOB</name>
<evidence type="ECO:0000256" key="1">
    <source>
        <dbReference type="ARBA" id="ARBA00022679"/>
    </source>
</evidence>
<protein>
    <submittedName>
        <fullName evidence="4">N-acetyltransferase</fullName>
    </submittedName>
</protein>
<dbReference type="PROSITE" id="PS51186">
    <property type="entry name" value="GNAT"/>
    <property type="match status" value="1"/>
</dbReference>
<dbReference type="CDD" id="cd04301">
    <property type="entry name" value="NAT_SF"/>
    <property type="match status" value="1"/>
</dbReference>
<dbReference type="InterPro" id="IPR016181">
    <property type="entry name" value="Acyl_CoA_acyltransferase"/>
</dbReference>
<feature type="domain" description="N-acetyltransferase" evidence="3">
    <location>
        <begin position="5"/>
        <end position="161"/>
    </location>
</feature>
<gene>
    <name evidence="4" type="ORF">DDE23_05265</name>
</gene>
<keyword evidence="5" id="KW-1185">Reference proteome</keyword>
<dbReference type="OrthoDB" id="9805924at2"/>
<dbReference type="EMBL" id="QDDR01000002">
    <property type="protein sequence ID" value="PVE48471.1"/>
    <property type="molecule type" value="Genomic_DNA"/>
</dbReference>